<evidence type="ECO:0000256" key="6">
    <source>
        <dbReference type="ARBA" id="ARBA00022989"/>
    </source>
</evidence>
<feature type="region of interest" description="Disordered" evidence="8">
    <location>
        <begin position="1301"/>
        <end position="1320"/>
    </location>
</feature>
<dbReference type="NCBIfam" id="TIGR03661">
    <property type="entry name" value="T1SS_VCA0849"/>
    <property type="match status" value="1"/>
</dbReference>
<evidence type="ECO:0000313" key="12">
    <source>
        <dbReference type="Proteomes" id="UP000269265"/>
    </source>
</evidence>
<evidence type="ECO:0000256" key="1">
    <source>
        <dbReference type="ARBA" id="ARBA00004370"/>
    </source>
</evidence>
<dbReference type="InterPro" id="IPR036465">
    <property type="entry name" value="vWFA_dom_sf"/>
</dbReference>
<evidence type="ECO:0000256" key="8">
    <source>
        <dbReference type="SAM" id="MobiDB-lite"/>
    </source>
</evidence>
<evidence type="ECO:0000256" key="3">
    <source>
        <dbReference type="ARBA" id="ARBA00022737"/>
    </source>
</evidence>
<feature type="region of interest" description="Disordered" evidence="8">
    <location>
        <begin position="1090"/>
        <end position="1116"/>
    </location>
</feature>
<evidence type="ECO:0000313" key="11">
    <source>
        <dbReference type="EMBL" id="RRS04077.1"/>
    </source>
</evidence>
<dbReference type="Pfam" id="PF17963">
    <property type="entry name" value="Big_9"/>
    <property type="match status" value="12"/>
</dbReference>
<dbReference type="NCBIfam" id="NF012211">
    <property type="entry name" value="tand_rpt_95"/>
    <property type="match status" value="12"/>
</dbReference>
<dbReference type="GO" id="GO:0005911">
    <property type="term" value="C:cell-cell junction"/>
    <property type="evidence" value="ECO:0007669"/>
    <property type="project" value="TreeGrafter"/>
</dbReference>
<keyword evidence="2" id="KW-0812">Transmembrane</keyword>
<evidence type="ECO:0000259" key="10">
    <source>
        <dbReference type="PROSITE" id="PS50268"/>
    </source>
</evidence>
<dbReference type="InterPro" id="IPR002126">
    <property type="entry name" value="Cadherin-like_dom"/>
</dbReference>
<dbReference type="InterPro" id="IPR040853">
    <property type="entry name" value="RapA2_cadherin-like"/>
</dbReference>
<evidence type="ECO:0000256" key="5">
    <source>
        <dbReference type="ARBA" id="ARBA00022889"/>
    </source>
</evidence>
<dbReference type="Gene3D" id="2.60.40.3440">
    <property type="match status" value="9"/>
</dbReference>
<reference evidence="11 12" key="1">
    <citation type="submission" date="2018-12" db="EMBL/GenBank/DDBJ databases">
        <title>The whole draft genome of Aquabacterium sp. SJQ9.</title>
        <authorList>
            <person name="Sun L."/>
            <person name="Gao X."/>
            <person name="Chen W."/>
            <person name="Huang K."/>
        </authorList>
    </citation>
    <scope>NUCLEOTIDE SEQUENCE [LARGE SCALE GENOMIC DNA]</scope>
    <source>
        <strain evidence="11 12">SJQ9</strain>
    </source>
</reference>
<feature type="region of interest" description="Disordered" evidence="8">
    <location>
        <begin position="1198"/>
        <end position="1217"/>
    </location>
</feature>
<feature type="compositionally biased region" description="Low complexity" evidence="8">
    <location>
        <begin position="1407"/>
        <end position="1422"/>
    </location>
</feature>
<feature type="domain" description="Cadherin" evidence="10">
    <location>
        <begin position="512"/>
        <end position="605"/>
    </location>
</feature>
<dbReference type="GO" id="GO:0007156">
    <property type="term" value="P:homophilic cell adhesion via plasma membrane adhesion molecules"/>
    <property type="evidence" value="ECO:0007669"/>
    <property type="project" value="InterPro"/>
</dbReference>
<dbReference type="InterPro" id="IPR010221">
    <property type="entry name" value="VCBS_dom"/>
</dbReference>
<feature type="region of interest" description="Disordered" evidence="8">
    <location>
        <begin position="1407"/>
        <end position="1434"/>
    </location>
</feature>
<dbReference type="NCBIfam" id="TIGR01965">
    <property type="entry name" value="VCBS_repeat"/>
    <property type="match status" value="10"/>
</dbReference>
<comment type="caution">
    <text evidence="11">The sequence shown here is derived from an EMBL/GenBank/DDBJ whole genome shotgun (WGS) entry which is preliminary data.</text>
</comment>
<dbReference type="SMART" id="SM00112">
    <property type="entry name" value="CA"/>
    <property type="match status" value="11"/>
</dbReference>
<feature type="compositionally biased region" description="Polar residues" evidence="8">
    <location>
        <begin position="290"/>
        <end position="303"/>
    </location>
</feature>
<dbReference type="OrthoDB" id="4648428at2"/>
<dbReference type="CDD" id="cd11304">
    <property type="entry name" value="Cadherin_repeat"/>
    <property type="match status" value="7"/>
</dbReference>
<dbReference type="GO" id="GO:0005509">
    <property type="term" value="F:calcium ion binding"/>
    <property type="evidence" value="ECO:0007669"/>
    <property type="project" value="InterPro"/>
</dbReference>
<dbReference type="Proteomes" id="UP000269265">
    <property type="component" value="Unassembled WGS sequence"/>
</dbReference>
<feature type="domain" description="Cadherin" evidence="10">
    <location>
        <begin position="304"/>
        <end position="405"/>
    </location>
</feature>
<feature type="region of interest" description="Disordered" evidence="8">
    <location>
        <begin position="389"/>
        <end position="409"/>
    </location>
</feature>
<dbReference type="SMART" id="SM00327">
    <property type="entry name" value="VWA"/>
    <property type="match status" value="1"/>
</dbReference>
<feature type="compositionally biased region" description="Polar residues" evidence="8">
    <location>
        <begin position="194"/>
        <end position="204"/>
    </location>
</feature>
<dbReference type="Pfam" id="PF00092">
    <property type="entry name" value="VWA"/>
    <property type="match status" value="1"/>
</dbReference>
<feature type="domain" description="Cadherin" evidence="10">
    <location>
        <begin position="1431"/>
        <end position="1532"/>
    </location>
</feature>
<feature type="compositionally biased region" description="Polar residues" evidence="8">
    <location>
        <begin position="1747"/>
        <end position="1766"/>
    </location>
</feature>
<feature type="compositionally biased region" description="Low complexity" evidence="8">
    <location>
        <begin position="1777"/>
        <end position="1795"/>
    </location>
</feature>
<feature type="region of interest" description="Disordered" evidence="8">
    <location>
        <begin position="280"/>
        <end position="306"/>
    </location>
</feature>
<dbReference type="Gene3D" id="2.60.40.2810">
    <property type="match status" value="3"/>
</dbReference>
<dbReference type="GO" id="GO:0016020">
    <property type="term" value="C:membrane"/>
    <property type="evidence" value="ECO:0007669"/>
    <property type="project" value="UniProtKB-SubCell"/>
</dbReference>
<dbReference type="CDD" id="cd00198">
    <property type="entry name" value="vWFA"/>
    <property type="match status" value="1"/>
</dbReference>
<dbReference type="Gene3D" id="3.40.50.410">
    <property type="entry name" value="von Willebrand factor, type A domain"/>
    <property type="match status" value="1"/>
</dbReference>
<feature type="region of interest" description="Disordered" evidence="8">
    <location>
        <begin position="493"/>
        <end position="513"/>
    </location>
</feature>
<dbReference type="PANTHER" id="PTHR24025:SF23">
    <property type="entry name" value="NEURAL-CADHERIN"/>
    <property type="match status" value="1"/>
</dbReference>
<feature type="compositionally biased region" description="Polar residues" evidence="8">
    <location>
        <begin position="1106"/>
        <end position="1116"/>
    </location>
</feature>
<dbReference type="EMBL" id="RSED01000008">
    <property type="protein sequence ID" value="RRS04077.1"/>
    <property type="molecule type" value="Genomic_DNA"/>
</dbReference>
<feature type="domain" description="VWFA" evidence="9">
    <location>
        <begin position="1889"/>
        <end position="2073"/>
    </location>
</feature>
<dbReference type="Pfam" id="PF17803">
    <property type="entry name" value="Cadherin_4"/>
    <property type="match status" value="1"/>
</dbReference>
<keyword evidence="3" id="KW-0677">Repeat</keyword>
<keyword evidence="5" id="KW-0130">Cell adhesion</keyword>
<feature type="domain" description="Cadherin" evidence="10">
    <location>
        <begin position="1535"/>
        <end position="1632"/>
    </location>
</feature>
<feature type="region of interest" description="Disordered" evidence="8">
    <location>
        <begin position="1736"/>
        <end position="1795"/>
    </location>
</feature>
<protein>
    <submittedName>
        <fullName evidence="11">Tandem-95 repeat protein</fullName>
    </submittedName>
</protein>
<evidence type="ECO:0000256" key="2">
    <source>
        <dbReference type="ARBA" id="ARBA00022692"/>
    </source>
</evidence>
<feature type="compositionally biased region" description="Low complexity" evidence="8">
    <location>
        <begin position="1736"/>
        <end position="1746"/>
    </location>
</feature>
<feature type="domain" description="Cadherin" evidence="10">
    <location>
        <begin position="1217"/>
        <end position="1318"/>
    </location>
</feature>
<feature type="compositionally biased region" description="Low complexity" evidence="8">
    <location>
        <begin position="158"/>
        <end position="193"/>
    </location>
</feature>
<keyword evidence="4" id="KW-0106">Calcium</keyword>
<sequence>MVTTTQVPVGTVSSLKGNVSVTPANGGPARPLQVGDVIHPGDRIISAAGAQIQVTDTQGALWTPRDIAAHNAQAEALLAEQKADATSAKTKAAATVLPGDNIDDVIAAVNNGNADDATAAGLAGGGGGSTLGEGLRVDRVNEGVNPQEFTYGTDDRTQAQAVQAAEPPQDANDAPVITDTPTDPDRPTTSFDPNTGNYQVTTPEDTPVSGQVKATDADGDPLTYALGGTAPAHGTVVVNADGTWTYTPGKDYNGADSFTVLVSDGRGGTATSTVSIGVTPVNDPPVITDDPTNPNFPGTTFDPTTGDYKVTTPEDTSVSGQVKATDVDGDTLTYTLGKTSPEHGTVVVNADGTWTYTPSKDYNGSDVFTVLVSDGNGGTATSTVNIGVTPVNDPPKPEDPDNPTFDPATGNYNVTTDEDTPVSGQVKATDADGDTLTYTLGKTSPAHGTVVVNADGTWTYTPSKDYNGSDVFTVLVSDGNGGTATSTVNIGVTPVNDPPKPEDPDNPTFDPATGNYNVTTDEDTPVSGQVKATDADGDTLTYTLGKTSPAHGTVVVNADGTWTYTPSKDYNGSDVFTVTVSDGHGGTATSTVNVGINPVNDPPVLTDPNVPGQDFDPTTNTYKVTTSEDATVVGKVAATDVDGDTLTFTKGNDPTHGTVEVAADGSYTYTPGKDYSGSDSFTVVVDDGHGGKVSSTVTVNIAPVADIPVVTVSLGNASADVVAITKDNATATDLGFKVTATNFDGSVGTVSTVNGINVAGFGVAGSVSADTGNDGEPPELGHDRATQTSEKLSIALDHPASSATVQFSWLSPTEHAAYTLYDASGNVIGSGVVTGITDQIDPAITLKADNGASISRIDFTAPGSHDDYIINNVTYVASESIPITVTATPTDIDHSEHVSALVISVPSDATLSVGTKNADGTWTLPLSSSGDYQVSVDPVTHAVTLTGLVMTLPSDHVGDVKVTVTATVYDTVSSVTAQGSGSAENNVPVLTDPDVPGQSFDPTTGNYKAATPEDTPVSGRVKATDADGDTLTYTLGGTSPAHGTVVVNTDGTWTYTPAKDYNGSDVFTVLVNDGHGGKATSTITIGVTPVNDPPVITDTPTDPNHPGTTYDPTTGNYKATTPEDTAVSGQVKATDVDGDTLTYTLGSTKPAHGTVVVNADGTWTYTPSKDYNGNDSFTVLVDDGHGGTATSTVKIGVTPVNDNPTPQDPNNPNFDPTTGTYSVTTPEDTPVKGQVKATDVDGDTLTFKLGSTTPTHGTVVVNADGTWTYTPNKDYNGNDSFTVLVDDGHGGTATSTVKIGVTPVNDNPTPQDPNNPNFDPTTGTYSVTTPEDTPVKGQVKATDVDGDTLTFKLGSTTPTHGTVVVNADGTWTYTPSKDYNGNDSFTVLVDDGHGGTATSTVKIGVTPVNDPPVITDTPTDPNRPGTSYDPATGNYKAITPEDTPVSGQVKATDADGDVLTYALGGTSPAHGTVVVNANGTWTYTPAKDYNGSDVFTVLVSDGQGGTATSTVTIGVTPANDPPKPEDPTDPNFDPVTGTYSVTTPEDTPVKGQVKATDADGDPLTYTLGGTTPAHGTVVVNTDGTWTYTPGKDYNGSDVFTVSISDGHGGTATSTVKVGVTPVNDNPTATPDHVTVAEDSIVTFDPRTNDSDVDGDSLSITAVNGSPISTTTPVVLPEGTISLNGNGTLTFTPAPNYNGTLSLSYTLSDGHGGTAQAPITIDVTPVDDVAMVGSGSASLSEEGLSNGIADSTGSPDTTNATSASGKLSVTDADGGNNTITLSGPSGLTSGGSTITWSGTGTVDNPLVGSASGKTIITASIDSNGNYQVSLQGPVDHANTTTEDVRSIQLTVQASNGVSTSTSTLTLNVEDDSPASGNQTQYISPATQSTNVMLVVDVSGSMENALADKTVNGLKATIKGLLDHYGELGDVRVQIVTFSDSASARATWMTLSDAKTFVDKLSANGGTNYDAALASAQTGFNASGKLAGAVNVSYFFSDGEPTKGREVDTGSDKTKWEAFLKANDIDSYAMGINGASSSNLKYLEPIAYNGASETERPAVILTSNTAVKTYLDNSVVTVEHGSLSGLAGADGLKAVTAFSATNQTSSTYDAATGIQTITLSSGSRIELNLATGEYTYTRPAGNTGDTFSYTIVDKDGDKGSGTLTLTTVNHAPEGTDGTVSLAEDTTYHLQVSDFGFKDSDTGDRLSVVRIDTLPTDGQLSLNGKAVVAGQVIAASDIGSLVFKPDANENGSTYAKMTFSVADRAGVYDTTPNTLTFNVTPVNDAPLARIASHGGLLGLVDVSVDPILNFSSHQHLGVYDVDNNLTRIDLSVKNLLSVGGLANDILGLIGLGGDHSKLTIDTALAQSYGFNISGNDTRHIVITSATAGGTVDYALVNKLLATLVYDPAELLGVSADLLPTMTIKATDAYGLSSTDTASAGLISVHVDTIQDVLDTKVDVSLSATVDSAVTLTHDALTGEFTHAIDVGLSVSTPLTLTGHSASSDVFAWSLSDQGTATASTGTNGTTVGVTHAVDTIVDFDTVARSAGGDVLDLRDLLSGEHTVGGTGNLSQFLDFDTTSQPGSTVVHVSTTGGFTAGYDAKAEDQTIVLQNVNLRGDLGLGASASDNQVIAELMTRGKLLVDNH</sequence>
<dbReference type="SUPFAM" id="SSF53300">
    <property type="entry name" value="vWA-like"/>
    <property type="match status" value="1"/>
</dbReference>
<organism evidence="11 12">
    <name type="scientific">Aquabacterium soli</name>
    <dbReference type="NCBI Taxonomy" id="2493092"/>
    <lineage>
        <taxon>Bacteria</taxon>
        <taxon>Pseudomonadati</taxon>
        <taxon>Pseudomonadota</taxon>
        <taxon>Betaproteobacteria</taxon>
        <taxon>Burkholderiales</taxon>
        <taxon>Aquabacterium</taxon>
    </lineage>
</organism>
<feature type="region of interest" description="Disordered" evidence="8">
    <location>
        <begin position="150"/>
        <end position="216"/>
    </location>
</feature>
<accession>A0A426VAV5</accession>
<dbReference type="InterPro" id="IPR015919">
    <property type="entry name" value="Cadherin-like_sf"/>
</dbReference>
<keyword evidence="7" id="KW-0472">Membrane</keyword>
<dbReference type="PANTHER" id="PTHR24025">
    <property type="entry name" value="DESMOGLEIN FAMILY MEMBER"/>
    <property type="match status" value="1"/>
</dbReference>
<dbReference type="InterPro" id="IPR050971">
    <property type="entry name" value="Cadherin-domain_protein"/>
</dbReference>
<feature type="compositionally biased region" description="Low complexity" evidence="8">
    <location>
        <begin position="1302"/>
        <end position="1320"/>
    </location>
</feature>
<dbReference type="InterPro" id="IPR019960">
    <property type="entry name" value="T1SS_VCA0849"/>
</dbReference>
<feature type="compositionally biased region" description="Low complexity" evidence="8">
    <location>
        <begin position="1090"/>
        <end position="1104"/>
    </location>
</feature>
<feature type="domain" description="Cadherin" evidence="10">
    <location>
        <begin position="408"/>
        <end position="509"/>
    </location>
</feature>
<evidence type="ECO:0000259" key="9">
    <source>
        <dbReference type="PROSITE" id="PS50234"/>
    </source>
</evidence>
<comment type="subcellular location">
    <subcellularLocation>
        <location evidence="1">Membrane</location>
    </subcellularLocation>
</comment>
<dbReference type="PROSITE" id="PS50234">
    <property type="entry name" value="VWFA"/>
    <property type="match status" value="1"/>
</dbReference>
<gene>
    <name evidence="11" type="ORF">EIP75_11870</name>
</gene>
<evidence type="ECO:0000256" key="4">
    <source>
        <dbReference type="ARBA" id="ARBA00022837"/>
    </source>
</evidence>
<feature type="domain" description="Cadherin" evidence="10">
    <location>
        <begin position="194"/>
        <end position="296"/>
    </location>
</feature>
<proteinExistence type="predicted"/>
<evidence type="ECO:0000256" key="7">
    <source>
        <dbReference type="ARBA" id="ARBA00023136"/>
    </source>
</evidence>
<keyword evidence="6" id="KW-1133">Transmembrane helix</keyword>
<dbReference type="SUPFAM" id="SSF49313">
    <property type="entry name" value="Cadherin-like"/>
    <property type="match status" value="10"/>
</dbReference>
<feature type="domain" description="Cadherin" evidence="10">
    <location>
        <begin position="1113"/>
        <end position="1214"/>
    </location>
</feature>
<name>A0A426VAV5_9BURK</name>
<feature type="domain" description="Cadherin" evidence="10">
    <location>
        <begin position="1321"/>
        <end position="1414"/>
    </location>
</feature>
<dbReference type="InterPro" id="IPR002035">
    <property type="entry name" value="VWF_A"/>
</dbReference>
<dbReference type="PROSITE" id="PS50268">
    <property type="entry name" value="CADHERIN_2"/>
    <property type="match status" value="10"/>
</dbReference>
<dbReference type="RefSeq" id="WP_125243481.1">
    <property type="nucleotide sequence ID" value="NZ_RSED01000008.1"/>
</dbReference>
<keyword evidence="12" id="KW-1185">Reference proteome</keyword>
<feature type="domain" description="Cadherin" evidence="10">
    <location>
        <begin position="1003"/>
        <end position="1096"/>
    </location>
</feature>